<protein>
    <submittedName>
        <fullName evidence="6">GNAT family N-acetyltransferase</fullName>
        <ecNumber evidence="6">2.3.1.-</ecNumber>
    </submittedName>
</protein>
<dbReference type="EMBL" id="JBBMES010000012">
    <property type="protein sequence ID" value="MEQ2535550.1"/>
    <property type="molecule type" value="Genomic_DNA"/>
</dbReference>
<name>A0ABV1GPY7_9FIRM</name>
<dbReference type="InterPro" id="IPR016181">
    <property type="entry name" value="Acyl_CoA_acyltransferase"/>
</dbReference>
<dbReference type="InterPro" id="IPR036390">
    <property type="entry name" value="WH_DNA-bd_sf"/>
</dbReference>
<dbReference type="PROSITE" id="PS51186">
    <property type="entry name" value="GNAT"/>
    <property type="match status" value="1"/>
</dbReference>
<dbReference type="PANTHER" id="PTHR33204:SF29">
    <property type="entry name" value="TRANSCRIPTIONAL REGULATOR"/>
    <property type="match status" value="1"/>
</dbReference>
<evidence type="ECO:0000256" key="3">
    <source>
        <dbReference type="ARBA" id="ARBA00023163"/>
    </source>
</evidence>
<dbReference type="PANTHER" id="PTHR33204">
    <property type="entry name" value="TRANSCRIPTIONAL REGULATOR, MARR FAMILY"/>
    <property type="match status" value="1"/>
</dbReference>
<keyword evidence="6" id="KW-0012">Acyltransferase</keyword>
<dbReference type="InterPro" id="IPR002577">
    <property type="entry name" value="HTH_HxlR"/>
</dbReference>
<dbReference type="GO" id="GO:0016746">
    <property type="term" value="F:acyltransferase activity"/>
    <property type="evidence" value="ECO:0007669"/>
    <property type="project" value="UniProtKB-KW"/>
</dbReference>
<dbReference type="InterPro" id="IPR036388">
    <property type="entry name" value="WH-like_DNA-bd_sf"/>
</dbReference>
<dbReference type="SUPFAM" id="SSF46785">
    <property type="entry name" value="Winged helix' DNA-binding domain"/>
    <property type="match status" value="1"/>
</dbReference>
<accession>A0ABV1GPY7</accession>
<feature type="domain" description="HTH hxlR-type" evidence="4">
    <location>
        <begin position="14"/>
        <end position="112"/>
    </location>
</feature>
<dbReference type="InterPro" id="IPR000182">
    <property type="entry name" value="GNAT_dom"/>
</dbReference>
<evidence type="ECO:0000256" key="1">
    <source>
        <dbReference type="ARBA" id="ARBA00023015"/>
    </source>
</evidence>
<gene>
    <name evidence="6" type="ORF">WMO38_10525</name>
</gene>
<feature type="domain" description="N-acetyltransferase" evidence="5">
    <location>
        <begin position="44"/>
        <end position="189"/>
    </location>
</feature>
<sequence>MAKYKKKLYADIRCPLEYGLTIFGGKWKSRIICVLSTQKTLRYSEIRTEMYNITDAVLAATLKELIADGIVNRRSFDEIPPRVEYPQKLYKALMNSQTVLTVWDDARLVGLIRVLDDSEMLAQIHYVLVHPEYQGRGIAGRMVEYIKEKYRNFMYLELMPEDKNNVPFYEKHGFHVMENGAAMQICNIN</sequence>
<dbReference type="Proteomes" id="UP001480973">
    <property type="component" value="Unassembled WGS sequence"/>
</dbReference>
<dbReference type="Gene3D" id="3.40.630.30">
    <property type="match status" value="1"/>
</dbReference>
<dbReference type="SUPFAM" id="SSF55729">
    <property type="entry name" value="Acyl-CoA N-acyltransferases (Nat)"/>
    <property type="match status" value="1"/>
</dbReference>
<evidence type="ECO:0000259" key="4">
    <source>
        <dbReference type="PROSITE" id="PS51118"/>
    </source>
</evidence>
<keyword evidence="6" id="KW-0808">Transferase</keyword>
<keyword evidence="7" id="KW-1185">Reference proteome</keyword>
<dbReference type="Gene3D" id="1.10.10.10">
    <property type="entry name" value="Winged helix-like DNA-binding domain superfamily/Winged helix DNA-binding domain"/>
    <property type="match status" value="1"/>
</dbReference>
<dbReference type="CDD" id="cd04301">
    <property type="entry name" value="NAT_SF"/>
    <property type="match status" value="1"/>
</dbReference>
<proteinExistence type="predicted"/>
<keyword evidence="1" id="KW-0805">Transcription regulation</keyword>
<dbReference type="Pfam" id="PF13508">
    <property type="entry name" value="Acetyltransf_7"/>
    <property type="match status" value="1"/>
</dbReference>
<evidence type="ECO:0000256" key="2">
    <source>
        <dbReference type="ARBA" id="ARBA00023125"/>
    </source>
</evidence>
<organism evidence="6 7">
    <name type="scientific">Lachnospira intestinalis</name>
    <dbReference type="NCBI Taxonomy" id="3133158"/>
    <lineage>
        <taxon>Bacteria</taxon>
        <taxon>Bacillati</taxon>
        <taxon>Bacillota</taxon>
        <taxon>Clostridia</taxon>
        <taxon>Lachnospirales</taxon>
        <taxon>Lachnospiraceae</taxon>
        <taxon>Lachnospira</taxon>
    </lineage>
</organism>
<reference evidence="6 7" key="1">
    <citation type="submission" date="2024-03" db="EMBL/GenBank/DDBJ databases">
        <title>Human intestinal bacterial collection.</title>
        <authorList>
            <person name="Pauvert C."/>
            <person name="Hitch T.C.A."/>
            <person name="Clavel T."/>
        </authorList>
    </citation>
    <scope>NUCLEOTIDE SEQUENCE [LARGE SCALE GENOMIC DNA]</scope>
    <source>
        <strain evidence="6 7">CLA-JM-H10</strain>
    </source>
</reference>
<evidence type="ECO:0000259" key="5">
    <source>
        <dbReference type="PROSITE" id="PS51186"/>
    </source>
</evidence>
<dbReference type="PROSITE" id="PS51118">
    <property type="entry name" value="HTH_HXLR"/>
    <property type="match status" value="1"/>
</dbReference>
<evidence type="ECO:0000313" key="6">
    <source>
        <dbReference type="EMBL" id="MEQ2535550.1"/>
    </source>
</evidence>
<dbReference type="Pfam" id="PF01638">
    <property type="entry name" value="HxlR"/>
    <property type="match status" value="1"/>
</dbReference>
<dbReference type="EC" id="2.3.1.-" evidence="6"/>
<comment type="caution">
    <text evidence="6">The sequence shown here is derived from an EMBL/GenBank/DDBJ whole genome shotgun (WGS) entry which is preliminary data.</text>
</comment>
<evidence type="ECO:0000313" key="7">
    <source>
        <dbReference type="Proteomes" id="UP001480973"/>
    </source>
</evidence>
<keyword evidence="2" id="KW-0238">DNA-binding</keyword>
<keyword evidence="3" id="KW-0804">Transcription</keyword>